<dbReference type="InterPro" id="IPR051595">
    <property type="entry name" value="GH25_Enzymes"/>
</dbReference>
<dbReference type="PANTHER" id="PTHR23208:SF36">
    <property type="entry name" value="LYSOZYME-RELATED"/>
    <property type="match status" value="1"/>
</dbReference>
<dbReference type="VEuPathDB" id="TriTrypDB:BSAL_58230"/>
<dbReference type="SUPFAM" id="SSF51445">
    <property type="entry name" value="(Trans)glycosidases"/>
    <property type="match status" value="1"/>
</dbReference>
<dbReference type="PROSITE" id="PS51904">
    <property type="entry name" value="GLYCOSYL_HYDROL_F25_2"/>
    <property type="match status" value="1"/>
</dbReference>
<comment type="similarity">
    <text evidence="1">Belongs to the glycosyl hydrolase 25 family.</text>
</comment>
<dbReference type="GO" id="GO:0003796">
    <property type="term" value="F:lysozyme activity"/>
    <property type="evidence" value="ECO:0007669"/>
    <property type="project" value="InterPro"/>
</dbReference>
<dbReference type="InterPro" id="IPR002053">
    <property type="entry name" value="Glyco_hydro_25"/>
</dbReference>
<dbReference type="GO" id="GO:0016998">
    <property type="term" value="P:cell wall macromolecule catabolic process"/>
    <property type="evidence" value="ECO:0007669"/>
    <property type="project" value="InterPro"/>
</dbReference>
<dbReference type="GO" id="GO:0009253">
    <property type="term" value="P:peptidoglycan catabolic process"/>
    <property type="evidence" value="ECO:0007669"/>
    <property type="project" value="InterPro"/>
</dbReference>
<dbReference type="Proteomes" id="UP000051952">
    <property type="component" value="Unassembled WGS sequence"/>
</dbReference>
<dbReference type="InterPro" id="IPR017853">
    <property type="entry name" value="GH"/>
</dbReference>
<evidence type="ECO:0000256" key="2">
    <source>
        <dbReference type="ARBA" id="ARBA00022729"/>
    </source>
</evidence>
<feature type="chain" id="PRO_5006621439" evidence="3">
    <location>
        <begin position="20"/>
        <end position="219"/>
    </location>
</feature>
<dbReference type="EMBL" id="CYKH01000227">
    <property type="protein sequence ID" value="CUF01696.1"/>
    <property type="molecule type" value="Genomic_DNA"/>
</dbReference>
<reference evidence="5" key="1">
    <citation type="submission" date="2015-09" db="EMBL/GenBank/DDBJ databases">
        <authorList>
            <consortium name="Pathogen Informatics"/>
        </authorList>
    </citation>
    <scope>NUCLEOTIDE SEQUENCE [LARGE SCALE GENOMIC DNA]</scope>
    <source>
        <strain evidence="5">Lake Konstanz</strain>
    </source>
</reference>
<feature type="signal peptide" evidence="3">
    <location>
        <begin position="1"/>
        <end position="19"/>
    </location>
</feature>
<gene>
    <name evidence="4" type="ORF">BSAL_58230</name>
</gene>
<keyword evidence="4" id="KW-0378">Hydrolase</keyword>
<accession>A0A0S4IPS7</accession>
<dbReference type="OrthoDB" id="2251794at2759"/>
<evidence type="ECO:0000256" key="1">
    <source>
        <dbReference type="ARBA" id="ARBA00010646"/>
    </source>
</evidence>
<dbReference type="GO" id="GO:0007165">
    <property type="term" value="P:signal transduction"/>
    <property type="evidence" value="ECO:0007669"/>
    <property type="project" value="TreeGrafter"/>
</dbReference>
<name>A0A0S4IPS7_BODSA</name>
<organism evidence="4 5">
    <name type="scientific">Bodo saltans</name>
    <name type="common">Flagellated protozoan</name>
    <dbReference type="NCBI Taxonomy" id="75058"/>
    <lineage>
        <taxon>Eukaryota</taxon>
        <taxon>Discoba</taxon>
        <taxon>Euglenozoa</taxon>
        <taxon>Kinetoplastea</taxon>
        <taxon>Metakinetoplastina</taxon>
        <taxon>Eubodonida</taxon>
        <taxon>Bodonidae</taxon>
        <taxon>Bodo</taxon>
    </lineage>
</organism>
<dbReference type="Pfam" id="PF01183">
    <property type="entry name" value="Glyco_hydro_25"/>
    <property type="match status" value="1"/>
</dbReference>
<evidence type="ECO:0000313" key="4">
    <source>
        <dbReference type="EMBL" id="CUF01696.1"/>
    </source>
</evidence>
<dbReference type="Gene3D" id="3.20.20.80">
    <property type="entry name" value="Glycosidases"/>
    <property type="match status" value="1"/>
</dbReference>
<protein>
    <submittedName>
        <fullName evidence="4">Glycoside hydrolase, putative</fullName>
    </submittedName>
</protein>
<keyword evidence="2 3" id="KW-0732">Signal</keyword>
<dbReference type="AlphaFoldDB" id="A0A0S4IPS7"/>
<proteinExistence type="inferred from homology"/>
<dbReference type="OMA" id="YTNWYDW"/>
<dbReference type="PANTHER" id="PTHR23208">
    <property type="entry name" value="LYSOZYME PROTEIN"/>
    <property type="match status" value="1"/>
</dbReference>
<evidence type="ECO:0000313" key="5">
    <source>
        <dbReference type="Proteomes" id="UP000051952"/>
    </source>
</evidence>
<keyword evidence="5" id="KW-1185">Reference proteome</keyword>
<sequence length="219" mass="23765">MHLAFVTVVLAAVLVPSLANFGGDIATNVTQSQFECAVNYGWQFVIVRSYHSYGAPDTNAPIALAAAKAAGIQYRDVYHFPCLTVDPIQQVTDNVNAVGASNFGTLWFDIEVNPSPGCGWADPMTNCNFLQSMIQAGNNLGLTMGVYSSAYEWNIVMGNCTAGAEANLPLWYAHFDNTKSFNDFSPFGHWQQPAMKQYTDADASATLCGFSADGDWYPN</sequence>
<evidence type="ECO:0000256" key="3">
    <source>
        <dbReference type="SAM" id="SignalP"/>
    </source>
</evidence>